<name>A0A3M7RZD3_BRAPC</name>
<accession>A0A3M7RZD3</accession>
<proteinExistence type="predicted"/>
<evidence type="ECO:0000313" key="2">
    <source>
        <dbReference type="Proteomes" id="UP000276133"/>
    </source>
</evidence>
<dbReference type="EMBL" id="REGN01002313">
    <property type="protein sequence ID" value="RNA28914.1"/>
    <property type="molecule type" value="Genomic_DNA"/>
</dbReference>
<sequence>MQYTNFNICVSGLRLDKLENKNTNLSTIILIIEFFSNKKITRVEIKYWIFKQIQNWAENYHV</sequence>
<keyword evidence="2" id="KW-1185">Reference proteome</keyword>
<organism evidence="1 2">
    <name type="scientific">Brachionus plicatilis</name>
    <name type="common">Marine rotifer</name>
    <name type="synonym">Brachionus muelleri</name>
    <dbReference type="NCBI Taxonomy" id="10195"/>
    <lineage>
        <taxon>Eukaryota</taxon>
        <taxon>Metazoa</taxon>
        <taxon>Spiralia</taxon>
        <taxon>Gnathifera</taxon>
        <taxon>Rotifera</taxon>
        <taxon>Eurotatoria</taxon>
        <taxon>Monogononta</taxon>
        <taxon>Pseudotrocha</taxon>
        <taxon>Ploima</taxon>
        <taxon>Brachionidae</taxon>
        <taxon>Brachionus</taxon>
    </lineage>
</organism>
<dbReference type="AlphaFoldDB" id="A0A3M7RZD3"/>
<evidence type="ECO:0000313" key="1">
    <source>
        <dbReference type="EMBL" id="RNA28914.1"/>
    </source>
</evidence>
<comment type="caution">
    <text evidence="1">The sequence shown here is derived from an EMBL/GenBank/DDBJ whole genome shotgun (WGS) entry which is preliminary data.</text>
</comment>
<gene>
    <name evidence="1" type="ORF">BpHYR1_040070</name>
</gene>
<reference evidence="1 2" key="1">
    <citation type="journal article" date="2018" name="Sci. Rep.">
        <title>Genomic signatures of local adaptation to the degree of environmental predictability in rotifers.</title>
        <authorList>
            <person name="Franch-Gras L."/>
            <person name="Hahn C."/>
            <person name="Garcia-Roger E.M."/>
            <person name="Carmona M.J."/>
            <person name="Serra M."/>
            <person name="Gomez A."/>
        </authorList>
    </citation>
    <scope>NUCLEOTIDE SEQUENCE [LARGE SCALE GENOMIC DNA]</scope>
    <source>
        <strain evidence="1">HYR1</strain>
    </source>
</reference>
<dbReference type="Proteomes" id="UP000276133">
    <property type="component" value="Unassembled WGS sequence"/>
</dbReference>
<protein>
    <submittedName>
        <fullName evidence="1">Uncharacterized protein</fullName>
    </submittedName>
</protein>